<gene>
    <name evidence="7" type="primary">glmM</name>
    <name evidence="14" type="ORF">HSCHL_0640</name>
    <name evidence="12" type="ORF">KM312_07710</name>
    <name evidence="13" type="ORF">SA87_05125</name>
</gene>
<feature type="domain" description="Alpha-D-phosphohexomutase alpha/beta/alpha" evidence="10">
    <location>
        <begin position="158"/>
        <end position="253"/>
    </location>
</feature>
<dbReference type="InterPro" id="IPR005846">
    <property type="entry name" value="A-D-PHexomutase_a/b/a-III"/>
</dbReference>
<dbReference type="FunFam" id="3.40.120.10:FF:000001">
    <property type="entry name" value="Phosphoglucosamine mutase"/>
    <property type="match status" value="1"/>
</dbReference>
<evidence type="ECO:0000256" key="5">
    <source>
        <dbReference type="ARBA" id="ARBA00023235"/>
    </source>
</evidence>
<dbReference type="NCBIfam" id="NF008139">
    <property type="entry name" value="PRK10887.1"/>
    <property type="match status" value="1"/>
</dbReference>
<dbReference type="GO" id="GO:0005975">
    <property type="term" value="P:carbohydrate metabolic process"/>
    <property type="evidence" value="ECO:0007669"/>
    <property type="project" value="InterPro"/>
</dbReference>
<dbReference type="Gene3D" id="3.30.310.50">
    <property type="entry name" value="Alpha-D-phosphohexomutase, C-terminal domain"/>
    <property type="match status" value="1"/>
</dbReference>
<dbReference type="Proteomes" id="UP000243024">
    <property type="component" value="Unassembled WGS sequence"/>
</dbReference>
<dbReference type="Pfam" id="PF00408">
    <property type="entry name" value="PGM_PMM_IV"/>
    <property type="match status" value="1"/>
</dbReference>
<evidence type="ECO:0000313" key="14">
    <source>
        <dbReference type="EMBL" id="PTQ52276.1"/>
    </source>
</evidence>
<organism evidence="13 15">
    <name type="scientific">Hydrogenibacillus schlegelii</name>
    <name type="common">Bacillus schlegelii</name>
    <dbReference type="NCBI Taxonomy" id="1484"/>
    <lineage>
        <taxon>Bacteria</taxon>
        <taxon>Bacillati</taxon>
        <taxon>Bacillota</taxon>
        <taxon>Bacilli</taxon>
        <taxon>Bacillales</taxon>
        <taxon>Bacillales Family X. Incertae Sedis</taxon>
        <taxon>Hydrogenibacillus</taxon>
    </lineage>
</organism>
<reference evidence="14 16" key="2">
    <citation type="submission" date="2017-08" db="EMBL/GenBank/DDBJ databases">
        <title>Burning lignite coal seam in the remote Altai Mountains harbors a hydrogen-driven thermophilic microbial community.</title>
        <authorList>
            <person name="Kadnikov V.V."/>
            <person name="Mardanov A.V."/>
            <person name="Ivasenko D."/>
            <person name="Beletsky A.V."/>
            <person name="Karnachuk O.V."/>
            <person name="Ravin N.V."/>
        </authorList>
    </citation>
    <scope>NUCLEOTIDE SEQUENCE [LARGE SCALE GENOMIC DNA]</scope>
    <source>
        <strain evidence="14">AL33</strain>
    </source>
</reference>
<dbReference type="GO" id="GO:0008966">
    <property type="term" value="F:phosphoglucosamine mutase activity"/>
    <property type="evidence" value="ECO:0007669"/>
    <property type="project" value="UniProtKB-UniRule"/>
</dbReference>
<dbReference type="EC" id="5.4.2.10" evidence="7"/>
<dbReference type="GO" id="GO:0006048">
    <property type="term" value="P:UDP-N-acetylglucosamine biosynthetic process"/>
    <property type="evidence" value="ECO:0007669"/>
    <property type="project" value="TreeGrafter"/>
</dbReference>
<comment type="catalytic activity">
    <reaction evidence="6 7">
        <text>alpha-D-glucosamine 1-phosphate = D-glucosamine 6-phosphate</text>
        <dbReference type="Rhea" id="RHEA:23424"/>
        <dbReference type="ChEBI" id="CHEBI:58516"/>
        <dbReference type="ChEBI" id="CHEBI:58725"/>
        <dbReference type="EC" id="5.4.2.10"/>
    </reaction>
</comment>
<evidence type="ECO:0000313" key="12">
    <source>
        <dbReference type="EMBL" id="MBT9282524.1"/>
    </source>
</evidence>
<dbReference type="Proteomes" id="UP000244180">
    <property type="component" value="Unassembled WGS sequence"/>
</dbReference>
<evidence type="ECO:0000256" key="7">
    <source>
        <dbReference type="HAMAP-Rule" id="MF_01554"/>
    </source>
</evidence>
<feature type="binding site" evidence="7">
    <location>
        <position position="244"/>
    </location>
    <ligand>
        <name>Mg(2+)</name>
        <dbReference type="ChEBI" id="CHEBI:18420"/>
    </ligand>
</feature>
<dbReference type="InterPro" id="IPR016055">
    <property type="entry name" value="A-D-PHexomutase_a/b/a-I/II/III"/>
</dbReference>
<dbReference type="AlphaFoldDB" id="A0A132N7V7"/>
<dbReference type="STRING" id="1484.SA87_05125"/>
<dbReference type="PANTHER" id="PTHR42946">
    <property type="entry name" value="PHOSPHOHEXOSE MUTASE"/>
    <property type="match status" value="1"/>
</dbReference>
<dbReference type="FunFam" id="3.30.310.50:FF:000001">
    <property type="entry name" value="Phosphoglucosamine mutase"/>
    <property type="match status" value="1"/>
</dbReference>
<proteinExistence type="inferred from homology"/>
<dbReference type="GO" id="GO:0004615">
    <property type="term" value="F:phosphomannomutase activity"/>
    <property type="evidence" value="ECO:0007669"/>
    <property type="project" value="TreeGrafter"/>
</dbReference>
<evidence type="ECO:0000259" key="10">
    <source>
        <dbReference type="Pfam" id="PF02879"/>
    </source>
</evidence>
<feature type="binding site" evidence="7">
    <location>
        <position position="242"/>
    </location>
    <ligand>
        <name>Mg(2+)</name>
        <dbReference type="ChEBI" id="CHEBI:18420"/>
    </ligand>
</feature>
<dbReference type="Pfam" id="PF02878">
    <property type="entry name" value="PGM_PMM_I"/>
    <property type="match status" value="1"/>
</dbReference>
<dbReference type="PRINTS" id="PR00509">
    <property type="entry name" value="PGMPMM"/>
</dbReference>
<feature type="binding site" description="via phosphate group" evidence="7">
    <location>
        <position position="100"/>
    </location>
    <ligand>
        <name>Mg(2+)</name>
        <dbReference type="ChEBI" id="CHEBI:18420"/>
    </ligand>
</feature>
<dbReference type="InterPro" id="IPR005845">
    <property type="entry name" value="A-D-PHexomutase_a/b/a-II"/>
</dbReference>
<evidence type="ECO:0000313" key="15">
    <source>
        <dbReference type="Proteomes" id="UP000243024"/>
    </source>
</evidence>
<feature type="domain" description="Alpha-D-phosphohexomutase C-terminal" evidence="8">
    <location>
        <begin position="373"/>
        <end position="440"/>
    </location>
</feature>
<keyword evidence="2 7" id="KW-0597">Phosphoprotein</keyword>
<keyword evidence="4 7" id="KW-0460">Magnesium</keyword>
<evidence type="ECO:0000259" key="8">
    <source>
        <dbReference type="Pfam" id="PF00408"/>
    </source>
</evidence>
<name>A0A132N7V7_HYDSH</name>
<reference evidence="13 15" key="1">
    <citation type="submission" date="2015-09" db="EMBL/GenBank/DDBJ databases">
        <title>Draft genome sequence of Hydrogenibacillus schlegelii DSM 2000.</title>
        <authorList>
            <person name="Hemp J."/>
        </authorList>
    </citation>
    <scope>NUCLEOTIDE SEQUENCE [LARGE SCALE GENOMIC DNA]</scope>
    <source>
        <strain evidence="13 15">MA 48</strain>
    </source>
</reference>
<dbReference type="Pfam" id="PF02879">
    <property type="entry name" value="PGM_PMM_II"/>
    <property type="match status" value="1"/>
</dbReference>
<comment type="similarity">
    <text evidence="1 7">Belongs to the phosphohexose mutase family.</text>
</comment>
<evidence type="ECO:0000259" key="9">
    <source>
        <dbReference type="Pfam" id="PF02878"/>
    </source>
</evidence>
<evidence type="ECO:0000313" key="13">
    <source>
        <dbReference type="EMBL" id="OAR04320.1"/>
    </source>
</evidence>
<keyword evidence="15" id="KW-1185">Reference proteome</keyword>
<dbReference type="GO" id="GO:0005829">
    <property type="term" value="C:cytosol"/>
    <property type="evidence" value="ECO:0007669"/>
    <property type="project" value="TreeGrafter"/>
</dbReference>
<comment type="caution">
    <text evidence="13">The sequence shown here is derived from an EMBL/GenBank/DDBJ whole genome shotgun (WGS) entry which is preliminary data.</text>
</comment>
<dbReference type="Gene3D" id="3.40.120.10">
    <property type="entry name" value="Alpha-D-Glucose-1,6-Bisphosphate, subunit A, domain 3"/>
    <property type="match status" value="3"/>
</dbReference>
<accession>A0A132N7V7</accession>
<dbReference type="InterPro" id="IPR006352">
    <property type="entry name" value="GlmM_bact"/>
</dbReference>
<dbReference type="PANTHER" id="PTHR42946:SF1">
    <property type="entry name" value="PHOSPHOGLUCOMUTASE (ALPHA-D-GLUCOSE-1,6-BISPHOSPHATE-DEPENDENT)"/>
    <property type="match status" value="1"/>
</dbReference>
<reference evidence="12" key="3">
    <citation type="journal article" date="2021" name="Microbiology">
        <title>Metagenomic Analysis of the Microbial Community in the Underground Coal Fire Area (Kemerovo Region, Russia) Revealed Predominance of Thermophilic Members of the Phyla Deinococcus-thermus, Aquificae, and Firmicutes.</title>
        <authorList>
            <person name="Kadnikov V."/>
            <person name="Mardanov A.V."/>
            <person name="Beletsky A.V."/>
            <person name="Karnachuk O.V."/>
            <person name="Ravin N.V."/>
        </authorList>
    </citation>
    <scope>NUCLEOTIDE SEQUENCE</scope>
    <source>
        <strain evidence="12">RBS10-49</strain>
    </source>
</reference>
<dbReference type="FunFam" id="3.40.120.10:FF:000003">
    <property type="entry name" value="Phosphoglucosamine mutase"/>
    <property type="match status" value="1"/>
</dbReference>
<dbReference type="EMBL" id="JAHHQF010000061">
    <property type="protein sequence ID" value="MBT9282524.1"/>
    <property type="molecule type" value="Genomic_DNA"/>
</dbReference>
<dbReference type="InterPro" id="IPR050060">
    <property type="entry name" value="Phosphoglucosamine_mutase"/>
</dbReference>
<feature type="active site" description="Phosphoserine intermediate" evidence="7">
    <location>
        <position position="100"/>
    </location>
</feature>
<dbReference type="EMBL" id="PEBV01000028">
    <property type="protein sequence ID" value="PTQ52276.1"/>
    <property type="molecule type" value="Genomic_DNA"/>
</dbReference>
<dbReference type="CDD" id="cd05802">
    <property type="entry name" value="GlmM"/>
    <property type="match status" value="1"/>
</dbReference>
<evidence type="ECO:0000259" key="11">
    <source>
        <dbReference type="Pfam" id="PF02880"/>
    </source>
</evidence>
<dbReference type="SUPFAM" id="SSF53738">
    <property type="entry name" value="Phosphoglucomutase, first 3 domains"/>
    <property type="match status" value="3"/>
</dbReference>
<feature type="domain" description="Alpha-D-phosphohexomutase alpha/beta/alpha" evidence="9">
    <location>
        <begin position="3"/>
        <end position="130"/>
    </location>
</feature>
<dbReference type="InterPro" id="IPR005844">
    <property type="entry name" value="A-D-PHexomutase_a/b/a-I"/>
</dbReference>
<dbReference type="GO" id="GO:0009252">
    <property type="term" value="P:peptidoglycan biosynthetic process"/>
    <property type="evidence" value="ECO:0007669"/>
    <property type="project" value="TreeGrafter"/>
</dbReference>
<evidence type="ECO:0000313" key="16">
    <source>
        <dbReference type="Proteomes" id="UP000244180"/>
    </source>
</evidence>
<dbReference type="InterPro" id="IPR005843">
    <property type="entry name" value="A-D-PHexomutase_C"/>
</dbReference>
<dbReference type="OrthoDB" id="9806956at2"/>
<dbReference type="RefSeq" id="WP_066201023.1">
    <property type="nucleotide sequence ID" value="NZ_CBCSAS010000033.1"/>
</dbReference>
<evidence type="ECO:0000256" key="4">
    <source>
        <dbReference type="ARBA" id="ARBA00022842"/>
    </source>
</evidence>
<dbReference type="GO" id="GO:0000287">
    <property type="term" value="F:magnesium ion binding"/>
    <property type="evidence" value="ECO:0007669"/>
    <property type="project" value="UniProtKB-UniRule"/>
</dbReference>
<dbReference type="EMBL" id="JXBB01000020">
    <property type="protein sequence ID" value="OAR04320.1"/>
    <property type="molecule type" value="Genomic_DNA"/>
</dbReference>
<dbReference type="InterPro" id="IPR005841">
    <property type="entry name" value="Alpha-D-phosphohexomutase_SF"/>
</dbReference>
<dbReference type="SUPFAM" id="SSF55957">
    <property type="entry name" value="Phosphoglucomutase, C-terminal domain"/>
    <property type="match status" value="1"/>
</dbReference>
<feature type="domain" description="Alpha-D-phosphohexomutase alpha/beta/alpha" evidence="11">
    <location>
        <begin position="257"/>
        <end position="369"/>
    </location>
</feature>
<dbReference type="NCBIfam" id="TIGR01455">
    <property type="entry name" value="glmM"/>
    <property type="match status" value="1"/>
</dbReference>
<dbReference type="HAMAP" id="MF_01554_B">
    <property type="entry name" value="GlmM_B"/>
    <property type="match status" value="1"/>
</dbReference>
<keyword evidence="3 7" id="KW-0479">Metal-binding</keyword>
<evidence type="ECO:0000256" key="2">
    <source>
        <dbReference type="ARBA" id="ARBA00022553"/>
    </source>
</evidence>
<evidence type="ECO:0000256" key="6">
    <source>
        <dbReference type="ARBA" id="ARBA00050364"/>
    </source>
</evidence>
<comment type="PTM">
    <text evidence="7">Activated by phosphorylation.</text>
</comment>
<dbReference type="InterPro" id="IPR036900">
    <property type="entry name" value="A-D-PHexomutase_C_sf"/>
</dbReference>
<protein>
    <recommendedName>
        <fullName evidence="7">Phosphoglucosamine mutase</fullName>
        <ecNumber evidence="7">5.4.2.10</ecNumber>
    </recommendedName>
</protein>
<feature type="modified residue" description="Phosphoserine" evidence="7">
    <location>
        <position position="100"/>
    </location>
</feature>
<comment type="cofactor">
    <cofactor evidence="7">
        <name>Mg(2+)</name>
        <dbReference type="ChEBI" id="CHEBI:18420"/>
    </cofactor>
    <text evidence="7">Binds 1 Mg(2+) ion per subunit.</text>
</comment>
<dbReference type="Proteomes" id="UP000748108">
    <property type="component" value="Unassembled WGS sequence"/>
</dbReference>
<comment type="function">
    <text evidence="7">Catalyzes the conversion of glucosamine-6-phosphate to glucosamine-1-phosphate.</text>
</comment>
<feature type="binding site" evidence="7">
    <location>
        <position position="240"/>
    </location>
    <ligand>
        <name>Mg(2+)</name>
        <dbReference type="ChEBI" id="CHEBI:18420"/>
    </ligand>
</feature>
<keyword evidence="5 7" id="KW-0413">Isomerase</keyword>
<dbReference type="Pfam" id="PF02880">
    <property type="entry name" value="PGM_PMM_III"/>
    <property type="match status" value="1"/>
</dbReference>
<sequence length="450" mass="47079">MGRYFGTDGIRGVAGRELSAAFALSVGQAAGTVLAAHGRRPKVVVGRDPRLSGEMLEAALVAGLMAAGADVVRLGVMPTPGVAYLTKALGADAGAVISASHNPVEDNGIKFFGPDGFKLSDEDEAAIEVLLDGDPDRRAARSGLEIGRAIDHFEGGQKYLAFLKSAAETSLEGLTVVIDCANGAASPYAARLFVDLGAEVKTIFCQPDGTNINVGCGSTQPEALAKEVVRLGADVGLAFDGDADRLIAVDETGEIVDGDYLLSTFGLLWKEAGRLSGDTIVSTVMANYGLVKFLERHGIRLLMTRVGDRYVVEAMREGGYVLGGEQSGHLVFLDRATTGDGLLTAVLLLGALKRAGKPLSAFARTWEKYPQVLKNVRVRSKEGWEEEPAIREAIAAAEAALAGAGRIVVRPSGTEPLIRVMVEAPAPEQAEAIAAQVAEAIARVRGESVG</sequence>
<evidence type="ECO:0000256" key="3">
    <source>
        <dbReference type="ARBA" id="ARBA00022723"/>
    </source>
</evidence>
<evidence type="ECO:0000256" key="1">
    <source>
        <dbReference type="ARBA" id="ARBA00010231"/>
    </source>
</evidence>